<dbReference type="Proteomes" id="UP000265631">
    <property type="component" value="Unassembled WGS sequence"/>
</dbReference>
<dbReference type="AlphaFoldDB" id="A0A395MQA7"/>
<gene>
    <name evidence="2" type="ORF">FIE12Z_5634</name>
</gene>
<dbReference type="OrthoDB" id="4865224at2759"/>
<sequence>MCSPASPPVLSSDEMIFLMENHDELKRLTGLCETQKHELQDLKEEIDEGVLKGKDVIHETAQMSQLSRIIGRNTARLSVLHEQIAALSGKQEFVEPSQLDNQAVEEPPQGVGLQFPFTFGPQESEWIYPNPNACKSSRRVILTGLPGSTSIIQVADAVVGEGGLVSIFLNPEPTSRDIPGYMTAMVEFNIPQTAEAFVEEVKEHGLCFIDVEGLYHQVTAKQTLSPSHPITRGHPCQFGVPGDGGSGRSIVLPNFPEQAIWALFKKFGVRHIIRASYKRNEETLGGKLNIEFTSIFQSTRFVRFITQGGFSRYSTLPSLLGLGTTPSDSPVSELDARLHTAEHVDPLELETLWNKPDFNMFKEHVQTPQFGEPIPRRPVNSCTTIAAPSTTIQLLELFQDRIKTRRVDRSMIHASLMLDLAEYILVDVTIYSCHNLATNTYVRDQGIDLAEFKARTVLDEQYAHFWHIFTQRTGFDIRRFYAYAEVAAWRREENERLGLPPWDAGDILRFTAPAQNIYAYAYPYLIQDVIDTSN</sequence>
<dbReference type="EMBL" id="PXXK01000150">
    <property type="protein sequence ID" value="RFN50106.1"/>
    <property type="molecule type" value="Genomic_DNA"/>
</dbReference>
<evidence type="ECO:0000313" key="3">
    <source>
        <dbReference type="Proteomes" id="UP000265631"/>
    </source>
</evidence>
<evidence type="ECO:0000313" key="2">
    <source>
        <dbReference type="EMBL" id="RFN50106.1"/>
    </source>
</evidence>
<evidence type="ECO:0000256" key="1">
    <source>
        <dbReference type="SAM" id="Coils"/>
    </source>
</evidence>
<proteinExistence type="predicted"/>
<keyword evidence="3" id="KW-1185">Reference proteome</keyword>
<keyword evidence="1" id="KW-0175">Coiled coil</keyword>
<comment type="caution">
    <text evidence="2">The sequence shown here is derived from an EMBL/GenBank/DDBJ whole genome shotgun (WGS) entry which is preliminary data.</text>
</comment>
<reference evidence="2 3" key="1">
    <citation type="journal article" date="2018" name="PLoS Pathog.">
        <title>Evolution of structural diversity of trichothecenes, a family of toxins produced by plant pathogenic and entomopathogenic fungi.</title>
        <authorList>
            <person name="Proctor R.H."/>
            <person name="McCormick S.P."/>
            <person name="Kim H.S."/>
            <person name="Cardoza R.E."/>
            <person name="Stanley A.M."/>
            <person name="Lindo L."/>
            <person name="Kelly A."/>
            <person name="Brown D.W."/>
            <person name="Lee T."/>
            <person name="Vaughan M.M."/>
            <person name="Alexander N.J."/>
            <person name="Busman M."/>
            <person name="Gutierrez S."/>
        </authorList>
    </citation>
    <scope>NUCLEOTIDE SEQUENCE [LARGE SCALE GENOMIC DNA]</scope>
    <source>
        <strain evidence="2 3">NRRL 13405</strain>
    </source>
</reference>
<name>A0A395MQA7_9HYPO</name>
<feature type="coiled-coil region" evidence="1">
    <location>
        <begin position="25"/>
        <end position="52"/>
    </location>
</feature>
<protein>
    <submittedName>
        <fullName evidence="2">Uncharacterized protein</fullName>
    </submittedName>
</protein>
<accession>A0A395MQA7</accession>
<organism evidence="2 3">
    <name type="scientific">Fusarium flagelliforme</name>
    <dbReference type="NCBI Taxonomy" id="2675880"/>
    <lineage>
        <taxon>Eukaryota</taxon>
        <taxon>Fungi</taxon>
        <taxon>Dikarya</taxon>
        <taxon>Ascomycota</taxon>
        <taxon>Pezizomycotina</taxon>
        <taxon>Sordariomycetes</taxon>
        <taxon>Hypocreomycetidae</taxon>
        <taxon>Hypocreales</taxon>
        <taxon>Nectriaceae</taxon>
        <taxon>Fusarium</taxon>
        <taxon>Fusarium incarnatum-equiseti species complex</taxon>
    </lineage>
</organism>